<reference evidence="1" key="1">
    <citation type="journal article" date="2017" name="Science">
        <title>Giant viruses with an expanded complement of translation system components.</title>
        <authorList>
            <person name="Schulz F."/>
            <person name="Yutin N."/>
            <person name="Ivanova N.N."/>
            <person name="Ortega D.R."/>
            <person name="Lee T.K."/>
            <person name="Vierheilig J."/>
            <person name="Daims H."/>
            <person name="Horn M."/>
            <person name="Wagner M."/>
            <person name="Jensen G.J."/>
            <person name="Kyrpides N.C."/>
            <person name="Koonin E.V."/>
            <person name="Woyke T."/>
        </authorList>
    </citation>
    <scope>NUCLEOTIDE SEQUENCE</scope>
    <source>
        <strain evidence="1">KNV1</strain>
    </source>
</reference>
<accession>A0A1V0SKP8</accession>
<dbReference type="EMBL" id="KY684111">
    <property type="protein sequence ID" value="ARF12292.1"/>
    <property type="molecule type" value="Genomic_DNA"/>
</dbReference>
<protein>
    <submittedName>
        <fullName evidence="1">Uncharacterized protein</fullName>
    </submittedName>
</protein>
<gene>
    <name evidence="1" type="ORF">Klosneuvirus_4_107</name>
</gene>
<evidence type="ECO:0000313" key="1">
    <source>
        <dbReference type="EMBL" id="ARF12292.1"/>
    </source>
</evidence>
<organism evidence="1">
    <name type="scientific">Klosneuvirus KNV1</name>
    <dbReference type="NCBI Taxonomy" id="1977640"/>
    <lineage>
        <taxon>Viruses</taxon>
        <taxon>Varidnaviria</taxon>
        <taxon>Bamfordvirae</taxon>
        <taxon>Nucleocytoviricota</taxon>
        <taxon>Megaviricetes</taxon>
        <taxon>Imitervirales</taxon>
        <taxon>Mimiviridae</taxon>
        <taxon>Klosneuvirinae</taxon>
        <taxon>Klosneuvirus</taxon>
    </lineage>
</organism>
<sequence length="82" mass="9990">MSNKKTANMTEYRKKYYEEHKEDYRQTETCEICSGSFQIWNKGQHKRTQKHQKALETKKIKEEQVKLQQELDELKNKIKNLV</sequence>
<proteinExistence type="predicted"/>
<name>A0A1V0SKP8_9VIRU</name>